<evidence type="ECO:0000256" key="7">
    <source>
        <dbReference type="SAM" id="MobiDB-lite"/>
    </source>
</evidence>
<feature type="region of interest" description="Disordered" evidence="7">
    <location>
        <begin position="59"/>
        <end position="95"/>
    </location>
</feature>
<keyword evidence="10" id="KW-1185">Reference proteome</keyword>
<evidence type="ECO:0000313" key="10">
    <source>
        <dbReference type="Proteomes" id="UP000325122"/>
    </source>
</evidence>
<evidence type="ECO:0000256" key="2">
    <source>
        <dbReference type="ARBA" id="ARBA00009677"/>
    </source>
</evidence>
<keyword evidence="9" id="KW-0969">Cilium</keyword>
<feature type="domain" description="Flagellar basal body rod protein N-terminal" evidence="8">
    <location>
        <begin position="19"/>
        <end position="39"/>
    </location>
</feature>
<gene>
    <name evidence="9" type="primary">flgB</name>
    <name evidence="9" type="ORF">F1654_06550</name>
</gene>
<dbReference type="RefSeq" id="WP_150022730.1">
    <property type="nucleotide sequence ID" value="NZ_VWOJ01000002.1"/>
</dbReference>
<protein>
    <recommendedName>
        <fullName evidence="3 6">Flagellar basal body rod protein FlgB</fullName>
    </recommendedName>
</protein>
<keyword evidence="9" id="KW-0966">Cell projection</keyword>
<evidence type="ECO:0000256" key="6">
    <source>
        <dbReference type="PIRNR" id="PIRNR002889"/>
    </source>
</evidence>
<evidence type="ECO:0000313" key="9">
    <source>
        <dbReference type="EMBL" id="KAA5803462.1"/>
    </source>
</evidence>
<accession>A0A5M6ZFC0</accession>
<keyword evidence="4 6" id="KW-0975">Bacterial flagellum</keyword>
<comment type="subunit">
    <text evidence="6">The basal body constitutes a major portion of the flagellar organelle and consists of a number of rings mounted on a central rod.</text>
</comment>
<proteinExistence type="inferred from homology"/>
<organism evidence="9 10">
    <name type="scientific">Alkalicaulis satelles</name>
    <dbReference type="NCBI Taxonomy" id="2609175"/>
    <lineage>
        <taxon>Bacteria</taxon>
        <taxon>Pseudomonadati</taxon>
        <taxon>Pseudomonadota</taxon>
        <taxon>Alphaproteobacteria</taxon>
        <taxon>Maricaulales</taxon>
        <taxon>Maricaulaceae</taxon>
        <taxon>Alkalicaulis</taxon>
    </lineage>
</organism>
<dbReference type="AlphaFoldDB" id="A0A5M6ZFC0"/>
<dbReference type="NCBIfam" id="TIGR01396">
    <property type="entry name" value="FlgB"/>
    <property type="match status" value="1"/>
</dbReference>
<dbReference type="GO" id="GO:0030694">
    <property type="term" value="C:bacterial-type flagellum basal body, rod"/>
    <property type="evidence" value="ECO:0007669"/>
    <property type="project" value="InterPro"/>
</dbReference>
<feature type="compositionally biased region" description="Basic and acidic residues" evidence="7">
    <location>
        <begin position="78"/>
        <end position="87"/>
    </location>
</feature>
<dbReference type="InterPro" id="IPR006300">
    <property type="entry name" value="FlgB"/>
</dbReference>
<evidence type="ECO:0000256" key="4">
    <source>
        <dbReference type="ARBA" id="ARBA00023143"/>
    </source>
</evidence>
<keyword evidence="9" id="KW-0282">Flagellum</keyword>
<dbReference type="EMBL" id="VWOJ01000002">
    <property type="protein sequence ID" value="KAA5803462.1"/>
    <property type="molecule type" value="Genomic_DNA"/>
</dbReference>
<sequence length="136" mass="14815">MRPDDIPLLTQLREAMGFHAARQRTLAQNVANADTPGFTPSDLSRSAFEQVLQGKARANAGLKATDPRHIASQPDPGARFRPERQPDSETTANGNSVVLEEQMARVAETRINYETAVSLYQKSLSLIRMAARGPGA</sequence>
<name>A0A5M6ZFC0_9PROT</name>
<comment type="caution">
    <text evidence="9">The sequence shown here is derived from an EMBL/GenBank/DDBJ whole genome shotgun (WGS) entry which is preliminary data.</text>
</comment>
<evidence type="ECO:0000256" key="3">
    <source>
        <dbReference type="ARBA" id="ARBA00014376"/>
    </source>
</evidence>
<evidence type="ECO:0000256" key="5">
    <source>
        <dbReference type="ARBA" id="ARBA00024934"/>
    </source>
</evidence>
<dbReference type="Proteomes" id="UP000325122">
    <property type="component" value="Unassembled WGS sequence"/>
</dbReference>
<comment type="similarity">
    <text evidence="2 6">Belongs to the flagella basal body rod proteins family.</text>
</comment>
<dbReference type="Pfam" id="PF00460">
    <property type="entry name" value="Flg_bb_rod"/>
    <property type="match status" value="1"/>
</dbReference>
<dbReference type="GO" id="GO:0071973">
    <property type="term" value="P:bacterial-type flagellum-dependent cell motility"/>
    <property type="evidence" value="ECO:0007669"/>
    <property type="project" value="InterPro"/>
</dbReference>
<dbReference type="InterPro" id="IPR001444">
    <property type="entry name" value="Flag_bb_rod_N"/>
</dbReference>
<comment type="subcellular location">
    <subcellularLocation>
        <location evidence="1 6">Bacterial flagellum basal body</location>
    </subcellularLocation>
</comment>
<comment type="function">
    <text evidence="5 6">Structural component of flagellum, the bacterial motility apparatus. Part of the rod structure of flagellar basal body.</text>
</comment>
<evidence type="ECO:0000256" key="1">
    <source>
        <dbReference type="ARBA" id="ARBA00004117"/>
    </source>
</evidence>
<dbReference type="PIRSF" id="PIRSF002889">
    <property type="entry name" value="Rod_FlgB"/>
    <property type="match status" value="1"/>
</dbReference>
<evidence type="ECO:0000259" key="8">
    <source>
        <dbReference type="Pfam" id="PF00460"/>
    </source>
</evidence>
<reference evidence="9 10" key="1">
    <citation type="submission" date="2019-09" db="EMBL/GenBank/DDBJ databases">
        <authorList>
            <person name="Kevbrin V."/>
            <person name="Grouzdev D.S."/>
        </authorList>
    </citation>
    <scope>NUCLEOTIDE SEQUENCE [LARGE SCALE GENOMIC DNA]</scope>
    <source>
        <strain evidence="9 10">G-192</strain>
    </source>
</reference>